<feature type="non-terminal residue" evidence="1">
    <location>
        <position position="1"/>
    </location>
</feature>
<name>K1SLP3_9ZZZZ</name>
<sequence length="197" mass="23108">ETFAYKYASLYFVPYVHWAVHDALKRGYKTLYFISRDGYYLKLMADAVIESKGLPLRTKYIYGSRKAWRVPSFIDKVDEEFFEIYGNFSGVRNFNKLLSALLIDEATFDKFFPELGYLKTTKRYSDQLISDVSQKLKRSDAYKEHLLAVAKKQRAIVSDYLRQEIDFNEPFAFVEYWGRGYTQDCLTRLLADAAGHE</sequence>
<feature type="non-terminal residue" evidence="1">
    <location>
        <position position="197"/>
    </location>
</feature>
<accession>K1SLP3</accession>
<evidence type="ECO:0000313" key="1">
    <source>
        <dbReference type="EMBL" id="EKC48261.1"/>
    </source>
</evidence>
<organism evidence="1">
    <name type="scientific">human gut metagenome</name>
    <dbReference type="NCBI Taxonomy" id="408170"/>
    <lineage>
        <taxon>unclassified sequences</taxon>
        <taxon>metagenomes</taxon>
        <taxon>organismal metagenomes</taxon>
    </lineage>
</organism>
<comment type="caution">
    <text evidence="1">The sequence shown here is derived from an EMBL/GenBank/DDBJ whole genome shotgun (WGS) entry which is preliminary data.</text>
</comment>
<gene>
    <name evidence="1" type="ORF">LEA_18962</name>
</gene>
<protein>
    <submittedName>
        <fullName evidence="1">Bcs3</fullName>
    </submittedName>
</protein>
<dbReference type="EMBL" id="AJWY01013027">
    <property type="protein sequence ID" value="EKC48261.1"/>
    <property type="molecule type" value="Genomic_DNA"/>
</dbReference>
<reference evidence="1" key="1">
    <citation type="journal article" date="2013" name="Environ. Microbiol.">
        <title>Microbiota from the distal guts of lean and obese adolescents exhibit partial functional redundancy besides clear differences in community structure.</title>
        <authorList>
            <person name="Ferrer M."/>
            <person name="Ruiz A."/>
            <person name="Lanza F."/>
            <person name="Haange S.B."/>
            <person name="Oberbach A."/>
            <person name="Till H."/>
            <person name="Bargiela R."/>
            <person name="Campoy C."/>
            <person name="Segura M.T."/>
            <person name="Richter M."/>
            <person name="von Bergen M."/>
            <person name="Seifert J."/>
            <person name="Suarez A."/>
        </authorList>
    </citation>
    <scope>NUCLEOTIDE SEQUENCE</scope>
</reference>
<proteinExistence type="predicted"/>
<dbReference type="AlphaFoldDB" id="K1SLP3"/>